<dbReference type="PANTHER" id="PTHR22602:SF0">
    <property type="entry name" value="TRANSFERASE CAF17, MITOCHONDRIAL-RELATED"/>
    <property type="match status" value="1"/>
</dbReference>
<dbReference type="SUPFAM" id="SSF103025">
    <property type="entry name" value="Folate-binding domain"/>
    <property type="match status" value="1"/>
</dbReference>
<dbReference type="HOGENOM" id="CLU_007884_6_0_11"/>
<evidence type="ECO:0000256" key="1">
    <source>
        <dbReference type="ARBA" id="ARBA00022946"/>
    </source>
</evidence>
<protein>
    <submittedName>
        <fullName evidence="3">Folate-binding protein YgfZ</fullName>
    </submittedName>
</protein>
<dbReference type="InterPro" id="IPR017703">
    <property type="entry name" value="YgfZ/GCV_T_CS"/>
</dbReference>
<dbReference type="PANTHER" id="PTHR22602">
    <property type="entry name" value="TRANSFERASE CAF17, MITOCHONDRIAL-RELATED"/>
    <property type="match status" value="1"/>
</dbReference>
<dbReference type="Proteomes" id="UP000000376">
    <property type="component" value="Chromosome"/>
</dbReference>
<dbReference type="OrthoDB" id="9796287at2"/>
<evidence type="ECO:0000313" key="3">
    <source>
        <dbReference type="EMBL" id="ADH91986.1"/>
    </source>
</evidence>
<reference evidence="3 4" key="1">
    <citation type="journal article" date="2010" name="Stand. Genomic Sci.">
        <title>Complete genome sequence of Arcanobacterium haemolyticum type strain (11018).</title>
        <authorList>
            <person name="Yasawong M."/>
            <person name="Teshima H."/>
            <person name="Lapidus A."/>
            <person name="Nolan M."/>
            <person name="Lucas S."/>
            <person name="Glavina Del Rio T."/>
            <person name="Tice H."/>
            <person name="Cheng J."/>
            <person name="Bruce D."/>
            <person name="Detter C."/>
            <person name="Tapia R."/>
            <person name="Han C."/>
            <person name="Goodwin L."/>
            <person name="Pitluck S."/>
            <person name="Liolios K."/>
            <person name="Ivanova N."/>
            <person name="Mavromatis K."/>
            <person name="Mikhailova N."/>
            <person name="Pati A."/>
            <person name="Chen A."/>
            <person name="Palaniappan K."/>
            <person name="Land M."/>
            <person name="Hauser L."/>
            <person name="Chang Y."/>
            <person name="Jeffries C."/>
            <person name="Rohde M."/>
            <person name="Sikorski J."/>
            <person name="Pukall R."/>
            <person name="Goker M."/>
            <person name="Woyke T."/>
            <person name="Bristow J."/>
            <person name="Eisen J."/>
            <person name="Markowitz V."/>
            <person name="Hugenholtz P."/>
            <person name="Kyrpides N."/>
            <person name="Klenk H."/>
        </authorList>
    </citation>
    <scope>NUCLEOTIDE SEQUENCE [LARGE SCALE GENOMIC DNA]</scope>
    <source>
        <strain evidence="4">ATCC 9345 / DSM 20595 / CCUG 17215 / LMG 16163 / NBRC 15585 / NCTC 8452 / 11018</strain>
    </source>
</reference>
<evidence type="ECO:0000256" key="2">
    <source>
        <dbReference type="SAM" id="MobiDB-lite"/>
    </source>
</evidence>
<proteinExistence type="predicted"/>
<dbReference type="InterPro" id="IPR045179">
    <property type="entry name" value="YgfZ/GcvT"/>
</dbReference>
<dbReference type="EMBL" id="CP002045">
    <property type="protein sequence ID" value="ADH91986.1"/>
    <property type="molecule type" value="Genomic_DNA"/>
</dbReference>
<dbReference type="GO" id="GO:0016226">
    <property type="term" value="P:iron-sulfur cluster assembly"/>
    <property type="evidence" value="ECO:0007669"/>
    <property type="project" value="TreeGrafter"/>
</dbReference>
<evidence type="ECO:0000313" key="4">
    <source>
        <dbReference type="Proteomes" id="UP000000376"/>
    </source>
</evidence>
<dbReference type="KEGG" id="ahe:Arch_0225"/>
<name>D7BM37_ARCHD</name>
<gene>
    <name evidence="3" type="ordered locus">Arch_0225</name>
</gene>
<keyword evidence="4" id="KW-1185">Reference proteome</keyword>
<dbReference type="NCBIfam" id="TIGR03317">
    <property type="entry name" value="ygfZ_signature"/>
    <property type="match status" value="1"/>
</dbReference>
<dbReference type="STRING" id="644284.Arch_0225"/>
<accession>D7BM37</accession>
<dbReference type="Gene3D" id="3.30.1360.120">
    <property type="entry name" value="Probable tRNA modification gtpase trme, domain 1"/>
    <property type="match status" value="1"/>
</dbReference>
<dbReference type="AlphaFoldDB" id="D7BM37"/>
<organism evidence="3 4">
    <name type="scientific">Arcanobacterium haemolyticum (strain ATCC 9345 / DSM 20595 / CCM 5947 / CCUG 17215 / LMG 16163 / NBRC 15585 / NCTC 8452 / 11018)</name>
    <dbReference type="NCBI Taxonomy" id="644284"/>
    <lineage>
        <taxon>Bacteria</taxon>
        <taxon>Bacillati</taxon>
        <taxon>Actinomycetota</taxon>
        <taxon>Actinomycetes</taxon>
        <taxon>Actinomycetales</taxon>
        <taxon>Actinomycetaceae</taxon>
        <taxon>Arcanobacterium</taxon>
    </lineage>
</organism>
<dbReference type="eggNOG" id="COG0354">
    <property type="taxonomic scope" value="Bacteria"/>
</dbReference>
<sequence length="366" mass="38500">MSAIFDNDELVPSHFGNPFAEEQGLRAGRAFSLLDWDVVRVAGADCARLLHVISSRDFERVAPGTSTEMLVLDANGHVAHAAGAVVADDAIWLLTDRGLGQALVDHIVKMRFMMRVEADVVDAVAVGALVDVPGSVCDVALAVWQDPWPVTAPGGAHYGVADEDHPAFGRTCFVAIAPRDAQDSVVSAFKAAGFAPAGKIAWEAARVADWRPSFSHEGAQGVLPHEVDWLRTAVHTAKGCYPGQETVAKLVNLGKPPRRLAFLYLEGGEELPPVGCEVTLDSRVAGVVTSVARSADDGPIALALLKRNVPADAVVTVGDFVASQVEIVKREGKSSISPEVRPGTGLNSRRLGGPAPAMSSKSLGGK</sequence>
<keyword evidence="1" id="KW-0809">Transit peptide</keyword>
<dbReference type="InterPro" id="IPR027266">
    <property type="entry name" value="TrmE/GcvT-like"/>
</dbReference>
<dbReference type="RefSeq" id="WP_013169484.1">
    <property type="nucleotide sequence ID" value="NC_014218.1"/>
</dbReference>
<feature type="region of interest" description="Disordered" evidence="2">
    <location>
        <begin position="332"/>
        <end position="366"/>
    </location>
</feature>